<comment type="subcellular location">
    <subcellularLocation>
        <location evidence="1">Membrane</location>
        <topology evidence="1">Multi-pass membrane protein</topology>
    </subcellularLocation>
</comment>
<evidence type="ECO:0000256" key="4">
    <source>
        <dbReference type="ARBA" id="ARBA00023136"/>
    </source>
</evidence>
<feature type="domain" description="Rhodopsin" evidence="8">
    <location>
        <begin position="3"/>
        <end position="244"/>
    </location>
</feature>
<evidence type="ECO:0000256" key="3">
    <source>
        <dbReference type="ARBA" id="ARBA00022989"/>
    </source>
</evidence>
<dbReference type="Proteomes" id="UP000326924">
    <property type="component" value="Unassembled WGS sequence"/>
</dbReference>
<dbReference type="InterPro" id="IPR052337">
    <property type="entry name" value="SAT4-like"/>
</dbReference>
<evidence type="ECO:0000256" key="5">
    <source>
        <dbReference type="ARBA" id="ARBA00038359"/>
    </source>
</evidence>
<comment type="caution">
    <text evidence="9">The sequence shown here is derived from an EMBL/GenBank/DDBJ whole genome shotgun (WGS) entry which is preliminary data.</text>
</comment>
<reference evidence="9 10" key="1">
    <citation type="submission" date="2019-09" db="EMBL/GenBank/DDBJ databases">
        <title>Draft genome of the ectomycorrhizal ascomycete Sphaerosporella brunnea.</title>
        <authorList>
            <consortium name="DOE Joint Genome Institute"/>
            <person name="Benucci G.M."/>
            <person name="Marozzi G."/>
            <person name="Antonielli L."/>
            <person name="Sanchez S."/>
            <person name="Marco P."/>
            <person name="Wang X."/>
            <person name="Falini L.B."/>
            <person name="Barry K."/>
            <person name="Haridas S."/>
            <person name="Lipzen A."/>
            <person name="Labutti K."/>
            <person name="Grigoriev I.V."/>
            <person name="Murat C."/>
            <person name="Martin F."/>
            <person name="Albertini E."/>
            <person name="Donnini D."/>
            <person name="Bonito G."/>
        </authorList>
    </citation>
    <scope>NUCLEOTIDE SEQUENCE [LARGE SCALE GENOMIC DNA]</scope>
    <source>
        <strain evidence="9 10">Sb_GMNB300</strain>
    </source>
</reference>
<dbReference type="PANTHER" id="PTHR33048">
    <property type="entry name" value="PTH11-LIKE INTEGRAL MEMBRANE PROTEIN (AFU_ORTHOLOGUE AFUA_5G11245)"/>
    <property type="match status" value="1"/>
</dbReference>
<dbReference type="InterPro" id="IPR049326">
    <property type="entry name" value="Rhodopsin_dom_fungi"/>
</dbReference>
<comment type="similarity">
    <text evidence="5">Belongs to the SAT4 family.</text>
</comment>
<accession>A0A5J5F4P8</accession>
<keyword evidence="4 7" id="KW-0472">Membrane</keyword>
<organism evidence="9 10">
    <name type="scientific">Sphaerosporella brunnea</name>
    <dbReference type="NCBI Taxonomy" id="1250544"/>
    <lineage>
        <taxon>Eukaryota</taxon>
        <taxon>Fungi</taxon>
        <taxon>Dikarya</taxon>
        <taxon>Ascomycota</taxon>
        <taxon>Pezizomycotina</taxon>
        <taxon>Pezizomycetes</taxon>
        <taxon>Pezizales</taxon>
        <taxon>Pyronemataceae</taxon>
        <taxon>Sphaerosporella</taxon>
    </lineage>
</organism>
<feature type="region of interest" description="Disordered" evidence="6">
    <location>
        <begin position="258"/>
        <end position="280"/>
    </location>
</feature>
<evidence type="ECO:0000259" key="8">
    <source>
        <dbReference type="Pfam" id="PF20684"/>
    </source>
</evidence>
<dbReference type="Pfam" id="PF20684">
    <property type="entry name" value="Fung_rhodopsin"/>
    <property type="match status" value="1"/>
</dbReference>
<dbReference type="GO" id="GO:0016020">
    <property type="term" value="C:membrane"/>
    <property type="evidence" value="ECO:0007669"/>
    <property type="project" value="UniProtKB-SubCell"/>
</dbReference>
<dbReference type="AlphaFoldDB" id="A0A5J5F4P8"/>
<dbReference type="PANTHER" id="PTHR33048:SF123">
    <property type="entry name" value="INTEGRAL MEMBRANE PROTEIN"/>
    <property type="match status" value="1"/>
</dbReference>
<feature type="transmembrane region" description="Helical" evidence="7">
    <location>
        <begin position="178"/>
        <end position="200"/>
    </location>
</feature>
<dbReference type="EMBL" id="VXIS01000036">
    <property type="protein sequence ID" value="KAA8911393.1"/>
    <property type="molecule type" value="Genomic_DNA"/>
</dbReference>
<sequence length="356" mass="39378">MVLYCRSTIIKSVTIDDYLIAFALINAWGLGVSNYYHVYYGTGTHAAQITDYTKIIVPTLKLWYAYQLQYLLVLYFVKMSILCFYSRLSPKKGYRWCVYGLGVIITTYTIAMLFVNIFECPGDISRAWHPSFPQGCNNLVIVYYAMAAFNITTDILIFLLPLPTVLALQVNNRKRGALLLIFSIGSLAIIASIVRINALVKYQDAAQNAGDVPYVAAYILIWTQVEINMAISSASAPSLKPLVTTILGGSTFQKSTGMYGKTGSNSGSKNLSTPEARHRISSHRIYGPRSKGNEIQMGNYKSTITSTAGHSSSANTSQENIIGTQILRTTDVKVDVEMGRGKNDSEDSLRRLEFGV</sequence>
<feature type="transmembrane region" description="Helical" evidence="7">
    <location>
        <begin position="68"/>
        <end position="85"/>
    </location>
</feature>
<keyword evidence="2 7" id="KW-0812">Transmembrane</keyword>
<evidence type="ECO:0000313" key="10">
    <source>
        <dbReference type="Proteomes" id="UP000326924"/>
    </source>
</evidence>
<evidence type="ECO:0000313" key="9">
    <source>
        <dbReference type="EMBL" id="KAA8911393.1"/>
    </source>
</evidence>
<evidence type="ECO:0000256" key="1">
    <source>
        <dbReference type="ARBA" id="ARBA00004141"/>
    </source>
</evidence>
<dbReference type="InParanoid" id="A0A5J5F4P8"/>
<keyword evidence="3 7" id="KW-1133">Transmembrane helix</keyword>
<feature type="transmembrane region" description="Helical" evidence="7">
    <location>
        <begin position="141"/>
        <end position="166"/>
    </location>
</feature>
<feature type="compositionally biased region" description="Polar residues" evidence="6">
    <location>
        <begin position="258"/>
        <end position="273"/>
    </location>
</feature>
<gene>
    <name evidence="9" type="ORF">FN846DRAFT_792269</name>
</gene>
<proteinExistence type="inferred from homology"/>
<feature type="transmembrane region" description="Helical" evidence="7">
    <location>
        <begin position="97"/>
        <end position="118"/>
    </location>
</feature>
<evidence type="ECO:0000256" key="2">
    <source>
        <dbReference type="ARBA" id="ARBA00022692"/>
    </source>
</evidence>
<evidence type="ECO:0000256" key="7">
    <source>
        <dbReference type="SAM" id="Phobius"/>
    </source>
</evidence>
<protein>
    <recommendedName>
        <fullName evidence="8">Rhodopsin domain-containing protein</fullName>
    </recommendedName>
</protein>
<name>A0A5J5F4P8_9PEZI</name>
<dbReference type="OrthoDB" id="3934549at2759"/>
<keyword evidence="10" id="KW-1185">Reference proteome</keyword>
<evidence type="ECO:0000256" key="6">
    <source>
        <dbReference type="SAM" id="MobiDB-lite"/>
    </source>
</evidence>